<keyword evidence="5" id="KW-0472">Membrane</keyword>
<keyword evidence="4" id="KW-1133">Transmembrane helix</keyword>
<protein>
    <recommendedName>
        <fullName evidence="7">Biopolymer transporter ExbD</fullName>
    </recommendedName>
</protein>
<dbReference type="GO" id="GO:0005886">
    <property type="term" value="C:plasma membrane"/>
    <property type="evidence" value="ECO:0007669"/>
    <property type="project" value="UniProtKB-SubCell"/>
</dbReference>
<dbReference type="InterPro" id="IPR003400">
    <property type="entry name" value="ExbD"/>
</dbReference>
<sequence>IDVVFLVLISFILIAPLLEVDHINLAEGSTKSDKNIEQTSIVLKVKEDNSILINNRLVTLLELKDLLKEKKRANPNQIPQLYHDKKATFGSYQSIKNLVELTGFEKLDVVLQPD</sequence>
<evidence type="ECO:0000256" key="3">
    <source>
        <dbReference type="ARBA" id="ARBA00022692"/>
    </source>
</evidence>
<evidence type="ECO:0000256" key="1">
    <source>
        <dbReference type="ARBA" id="ARBA00004162"/>
    </source>
</evidence>
<keyword evidence="2" id="KW-1003">Cell membrane</keyword>
<proteinExistence type="predicted"/>
<evidence type="ECO:0000313" key="6">
    <source>
        <dbReference type="EMBL" id="KKK61020.1"/>
    </source>
</evidence>
<comment type="subcellular location">
    <subcellularLocation>
        <location evidence="1">Cell membrane</location>
        <topology evidence="1">Single-pass membrane protein</topology>
    </subcellularLocation>
</comment>
<comment type="caution">
    <text evidence="6">The sequence shown here is derived from an EMBL/GenBank/DDBJ whole genome shotgun (WGS) entry which is preliminary data.</text>
</comment>
<reference evidence="6" key="1">
    <citation type="journal article" date="2015" name="Nature">
        <title>Complex archaea that bridge the gap between prokaryotes and eukaryotes.</title>
        <authorList>
            <person name="Spang A."/>
            <person name="Saw J.H."/>
            <person name="Jorgensen S.L."/>
            <person name="Zaremba-Niedzwiedzka K."/>
            <person name="Martijn J."/>
            <person name="Lind A.E."/>
            <person name="van Eijk R."/>
            <person name="Schleper C."/>
            <person name="Guy L."/>
            <person name="Ettema T.J."/>
        </authorList>
    </citation>
    <scope>NUCLEOTIDE SEQUENCE</scope>
</reference>
<feature type="non-terminal residue" evidence="6">
    <location>
        <position position="1"/>
    </location>
</feature>
<accession>A0A0F8XIW5</accession>
<evidence type="ECO:0008006" key="7">
    <source>
        <dbReference type="Google" id="ProtNLM"/>
    </source>
</evidence>
<dbReference type="Pfam" id="PF02472">
    <property type="entry name" value="ExbD"/>
    <property type="match status" value="1"/>
</dbReference>
<organism evidence="6">
    <name type="scientific">marine sediment metagenome</name>
    <dbReference type="NCBI Taxonomy" id="412755"/>
    <lineage>
        <taxon>unclassified sequences</taxon>
        <taxon>metagenomes</taxon>
        <taxon>ecological metagenomes</taxon>
    </lineage>
</organism>
<evidence type="ECO:0000256" key="2">
    <source>
        <dbReference type="ARBA" id="ARBA00022475"/>
    </source>
</evidence>
<dbReference type="Gene3D" id="3.30.420.270">
    <property type="match status" value="1"/>
</dbReference>
<evidence type="ECO:0000256" key="4">
    <source>
        <dbReference type="ARBA" id="ARBA00022989"/>
    </source>
</evidence>
<gene>
    <name evidence="6" type="ORF">LCGC14_3018500</name>
</gene>
<dbReference type="PANTHER" id="PTHR30558:SF7">
    <property type="entry name" value="TOL-PAL SYSTEM PROTEIN TOLR"/>
    <property type="match status" value="1"/>
</dbReference>
<name>A0A0F8XIW5_9ZZZZ</name>
<keyword evidence="3" id="KW-0812">Transmembrane</keyword>
<dbReference type="PANTHER" id="PTHR30558">
    <property type="entry name" value="EXBD MEMBRANE COMPONENT OF PMF-DRIVEN MACROMOLECULE IMPORT SYSTEM"/>
    <property type="match status" value="1"/>
</dbReference>
<dbReference type="GO" id="GO:0022857">
    <property type="term" value="F:transmembrane transporter activity"/>
    <property type="evidence" value="ECO:0007669"/>
    <property type="project" value="InterPro"/>
</dbReference>
<dbReference type="AlphaFoldDB" id="A0A0F8XIW5"/>
<dbReference type="EMBL" id="LAZR01062681">
    <property type="protein sequence ID" value="KKK61020.1"/>
    <property type="molecule type" value="Genomic_DNA"/>
</dbReference>
<evidence type="ECO:0000256" key="5">
    <source>
        <dbReference type="ARBA" id="ARBA00023136"/>
    </source>
</evidence>